<evidence type="ECO:0000313" key="5">
    <source>
        <dbReference type="EMBL" id="KAL1518734.1"/>
    </source>
</evidence>
<dbReference type="InterPro" id="IPR015943">
    <property type="entry name" value="WD40/YVTN_repeat-like_dom_sf"/>
</dbReference>
<dbReference type="GO" id="GO:0000347">
    <property type="term" value="C:THO complex"/>
    <property type="evidence" value="ECO:0007669"/>
    <property type="project" value="TreeGrafter"/>
</dbReference>
<evidence type="ECO:0000256" key="1">
    <source>
        <dbReference type="ARBA" id="ARBA00009728"/>
    </source>
</evidence>
<reference evidence="5 6" key="1">
    <citation type="journal article" date="2024" name="Science">
        <title>Giant polyketide synthase enzymes in the biosynthesis of giant marine polyether toxins.</title>
        <authorList>
            <person name="Fallon T.R."/>
            <person name="Shende V.V."/>
            <person name="Wierzbicki I.H."/>
            <person name="Pendleton A.L."/>
            <person name="Watervoot N.F."/>
            <person name="Auber R.P."/>
            <person name="Gonzalez D.J."/>
            <person name="Wisecaver J.H."/>
            <person name="Moore B.S."/>
        </authorList>
    </citation>
    <scope>NUCLEOTIDE SEQUENCE [LARGE SCALE GENOMIC DNA]</scope>
    <source>
        <strain evidence="5 6">12B1</strain>
    </source>
</reference>
<feature type="repeat" description="WD" evidence="4">
    <location>
        <begin position="108"/>
        <end position="149"/>
    </location>
</feature>
<dbReference type="Pfam" id="PF00400">
    <property type="entry name" value="WD40"/>
    <property type="match status" value="2"/>
</dbReference>
<dbReference type="InterPro" id="IPR042626">
    <property type="entry name" value="THOC6"/>
</dbReference>
<protein>
    <recommendedName>
        <fullName evidence="7">Target of rapamycin complex subunit LST8</fullName>
    </recommendedName>
</protein>
<evidence type="ECO:0000256" key="2">
    <source>
        <dbReference type="ARBA" id="ARBA00022574"/>
    </source>
</evidence>
<keyword evidence="3" id="KW-0677">Repeat</keyword>
<dbReference type="Proteomes" id="UP001515480">
    <property type="component" value="Unassembled WGS sequence"/>
</dbReference>
<evidence type="ECO:0000256" key="4">
    <source>
        <dbReference type="PROSITE-ProRule" id="PRU00221"/>
    </source>
</evidence>
<dbReference type="InterPro" id="IPR001680">
    <property type="entry name" value="WD40_rpt"/>
</dbReference>
<feature type="repeat" description="WD" evidence="4">
    <location>
        <begin position="150"/>
        <end position="191"/>
    </location>
</feature>
<name>A0AB34JAP4_PRYPA</name>
<gene>
    <name evidence="5" type="ORF">AB1Y20_003019</name>
</gene>
<dbReference type="SMART" id="SM00320">
    <property type="entry name" value="WD40"/>
    <property type="match status" value="5"/>
</dbReference>
<dbReference type="AlphaFoldDB" id="A0AB34JAP4"/>
<dbReference type="InterPro" id="IPR036322">
    <property type="entry name" value="WD40_repeat_dom_sf"/>
</dbReference>
<proteinExistence type="inferred from homology"/>
<evidence type="ECO:0000313" key="6">
    <source>
        <dbReference type="Proteomes" id="UP001515480"/>
    </source>
</evidence>
<dbReference type="PANTHER" id="PTHR44411">
    <property type="entry name" value="THO COMPLEX SUBUNIT 6 HOMOLOG"/>
    <property type="match status" value="1"/>
</dbReference>
<comment type="caution">
    <text evidence="5">The sequence shown here is derived from an EMBL/GenBank/DDBJ whole genome shotgun (WGS) entry which is preliminary data.</text>
</comment>
<dbReference type="PANTHER" id="PTHR44411:SF1">
    <property type="entry name" value="THO COMPLEX SUBUNIT 6 HOMOLOG"/>
    <property type="match status" value="1"/>
</dbReference>
<evidence type="ECO:0008006" key="7">
    <source>
        <dbReference type="Google" id="ProtNLM"/>
    </source>
</evidence>
<dbReference type="SUPFAM" id="SSF50978">
    <property type="entry name" value="WD40 repeat-like"/>
    <property type="match status" value="1"/>
</dbReference>
<dbReference type="InterPro" id="IPR019775">
    <property type="entry name" value="WD40_repeat_CS"/>
</dbReference>
<evidence type="ECO:0000256" key="3">
    <source>
        <dbReference type="ARBA" id="ARBA00022737"/>
    </source>
</evidence>
<dbReference type="Gene3D" id="2.130.10.10">
    <property type="entry name" value="YVTN repeat-like/Quinoprotein amine dehydrogenase"/>
    <property type="match status" value="3"/>
</dbReference>
<dbReference type="PROSITE" id="PS50082">
    <property type="entry name" value="WD_REPEATS_2"/>
    <property type="match status" value="3"/>
</dbReference>
<keyword evidence="6" id="KW-1185">Reference proteome</keyword>
<sequence length="339" mass="35421">MADAVLASAFSPCGLYLVCGTACGWVHIWKIGADGLHLAPSLRASFRAHHATLYALCFVPRAEGHLLVSGADEEIRAWEWERLLAPPAGEPAPLVVLHNPRQPQRRGALGQLTDTAAFSFDPSARLLYSAAGDGNAYAWDLKALAPAHTLQGEGEPLYCLSVRGGHQQVLTGGEEGVVRLWDVRSCRCEHKLRPDLPPLAPSGGGETAGLGAVSCLALDDSAGWLVAGWSDGFLCSVEMQTLACVACMPTAAPPQAVCFEAASEFRFFSVGAEPGLYSWDLSGHLDSRATCSSPSVFSVAAAALPGGGQIVAAGGVDCTVDLFTDPSHRAVTISMPSGV</sequence>
<dbReference type="EMBL" id="JBGBPQ010000010">
    <property type="protein sequence ID" value="KAL1518734.1"/>
    <property type="molecule type" value="Genomic_DNA"/>
</dbReference>
<dbReference type="GO" id="GO:0006406">
    <property type="term" value="P:mRNA export from nucleus"/>
    <property type="evidence" value="ECO:0007669"/>
    <property type="project" value="TreeGrafter"/>
</dbReference>
<dbReference type="PROSITE" id="PS00678">
    <property type="entry name" value="WD_REPEATS_1"/>
    <property type="match status" value="1"/>
</dbReference>
<dbReference type="GO" id="GO:0000346">
    <property type="term" value="C:transcription export complex"/>
    <property type="evidence" value="ECO:0007669"/>
    <property type="project" value="TreeGrafter"/>
</dbReference>
<comment type="similarity">
    <text evidence="1">Belongs to the WD repeat THOC6 family.</text>
</comment>
<organism evidence="5 6">
    <name type="scientific">Prymnesium parvum</name>
    <name type="common">Toxic golden alga</name>
    <dbReference type="NCBI Taxonomy" id="97485"/>
    <lineage>
        <taxon>Eukaryota</taxon>
        <taxon>Haptista</taxon>
        <taxon>Haptophyta</taxon>
        <taxon>Prymnesiophyceae</taxon>
        <taxon>Prymnesiales</taxon>
        <taxon>Prymnesiaceae</taxon>
        <taxon>Prymnesium</taxon>
    </lineage>
</organism>
<keyword evidence="2 4" id="KW-0853">WD repeat</keyword>
<accession>A0AB34JAP4</accession>
<feature type="repeat" description="WD" evidence="4">
    <location>
        <begin position="46"/>
        <end position="79"/>
    </location>
</feature>